<feature type="region of interest" description="Disordered" evidence="1">
    <location>
        <begin position="1005"/>
        <end position="1029"/>
    </location>
</feature>
<dbReference type="Gene3D" id="2.30.42.10">
    <property type="match status" value="1"/>
</dbReference>
<feature type="compositionally biased region" description="Basic and acidic residues" evidence="1">
    <location>
        <begin position="7"/>
        <end position="20"/>
    </location>
</feature>
<feature type="region of interest" description="Disordered" evidence="1">
    <location>
        <begin position="1"/>
        <end position="114"/>
    </location>
</feature>
<feature type="region of interest" description="Disordered" evidence="1">
    <location>
        <begin position="311"/>
        <end position="341"/>
    </location>
</feature>
<dbReference type="GO" id="GO:0005938">
    <property type="term" value="C:cell cortex"/>
    <property type="evidence" value="ECO:0007669"/>
    <property type="project" value="TreeGrafter"/>
</dbReference>
<feature type="region of interest" description="Disordered" evidence="1">
    <location>
        <begin position="945"/>
        <end position="979"/>
    </location>
</feature>
<dbReference type="GO" id="GO:0005634">
    <property type="term" value="C:nucleus"/>
    <property type="evidence" value="ECO:0007669"/>
    <property type="project" value="TreeGrafter"/>
</dbReference>
<dbReference type="STRING" id="10020.ENSDORP00000013091"/>
<feature type="region of interest" description="Disordered" evidence="1">
    <location>
        <begin position="375"/>
        <end position="420"/>
    </location>
</feature>
<dbReference type="InterPro" id="IPR051741">
    <property type="entry name" value="PAR6_homolog"/>
</dbReference>
<dbReference type="CTD" id="57710"/>
<feature type="region of interest" description="Disordered" evidence="1">
    <location>
        <begin position="736"/>
        <end position="929"/>
    </location>
</feature>
<dbReference type="Proteomes" id="UP000081671">
    <property type="component" value="Unplaced"/>
</dbReference>
<accession>A0A1S3F421</accession>
<name>A0A1S3F421_DIPOR</name>
<dbReference type="SUPFAM" id="SSF50156">
    <property type="entry name" value="PDZ domain-like"/>
    <property type="match status" value="1"/>
</dbReference>
<dbReference type="RefSeq" id="XP_012870864.1">
    <property type="nucleotide sequence ID" value="XM_013015410.1"/>
</dbReference>
<dbReference type="GeneID" id="105985003"/>
<feature type="compositionally biased region" description="Basic and acidic residues" evidence="1">
    <location>
        <begin position="637"/>
        <end position="663"/>
    </location>
</feature>
<feature type="compositionally biased region" description="Polar residues" evidence="1">
    <location>
        <begin position="738"/>
        <end position="758"/>
    </location>
</feature>
<feature type="compositionally biased region" description="Low complexity" evidence="1">
    <location>
        <begin position="895"/>
        <end position="910"/>
    </location>
</feature>
<organism evidence="3 4">
    <name type="scientific">Dipodomys ordii</name>
    <name type="common">Ord's kangaroo rat</name>
    <dbReference type="NCBI Taxonomy" id="10020"/>
    <lineage>
        <taxon>Eukaryota</taxon>
        <taxon>Metazoa</taxon>
        <taxon>Chordata</taxon>
        <taxon>Craniata</taxon>
        <taxon>Vertebrata</taxon>
        <taxon>Euteleostomi</taxon>
        <taxon>Mammalia</taxon>
        <taxon>Eutheria</taxon>
        <taxon>Euarchontoglires</taxon>
        <taxon>Glires</taxon>
        <taxon>Rodentia</taxon>
        <taxon>Castorimorpha</taxon>
        <taxon>Heteromyidae</taxon>
        <taxon>Dipodomyinae</taxon>
        <taxon>Dipodomys</taxon>
    </lineage>
</organism>
<dbReference type="PANTHER" id="PTHR14102">
    <property type="entry name" value="PAR-6-RELATED"/>
    <property type="match status" value="1"/>
</dbReference>
<dbReference type="GO" id="GO:0016324">
    <property type="term" value="C:apical plasma membrane"/>
    <property type="evidence" value="ECO:0007669"/>
    <property type="project" value="TreeGrafter"/>
</dbReference>
<dbReference type="FunFam" id="2.30.42.10:FF:000215">
    <property type="entry name" value="uncharacterized protein KIAA1614 homolog"/>
    <property type="match status" value="1"/>
</dbReference>
<evidence type="ECO:0000313" key="3">
    <source>
        <dbReference type="Proteomes" id="UP000081671"/>
    </source>
</evidence>
<dbReference type="OrthoDB" id="10058001at2759"/>
<dbReference type="PANTHER" id="PTHR14102:SF12">
    <property type="entry name" value="CDNA SEQUENCE BC034090"/>
    <property type="match status" value="1"/>
</dbReference>
<sequence>MEGMEAEAARHSPPESKTWDRTASPMQVTSAVPQLANRALPRPWPCPQEARTPNWMTPQPPRTQELQKPSVLQSKVRALKEMTASKQGKSPKTSKCRQVKTKGVQSPPEGSPLPDAVLVPHAENLTDGQLDRCVNEEQPSRNGGLGPPKSLDPGLKCWNGQSVWPPEAAWILCEHERSLLLGSSSLQDSLIHRVTPGQREASSPCKVTHVPSLTKERPYLLENHLATGRDLDSTCLTSEKDLNPRAVPQGTLWRAGELGALGPGDNALSLSDQVEKNRLLLQEMLKVSGQSFSKVVTPAWTPSLDRTLSERSAGDMDLDSGNSLQDSDRNRTFGSKPEPMLSAKHEEAKHLLQHARMKARTRPLRASHDIVPTIAQGIRDEPRNPAQDPRMTCSDSLQNGTVSDCSSGASSGQGPKPDSLVSHVRFEDESAGEAEVRYLERLQQRQRRVLSTVLRKVGQGPLHSKPDLTHYIRRDLSEGRLDVSGHSVPPPAWDSDRKCPACGSCLQEGHPAEEKATSNWRKPQGFQVADGVEGLLPEPHNSHGLNSPFPFLPAQPGLHTERIRETHIGDTATCPEDADAALHSKEVGTSQPSRTGVLTRGNSPGQRPHGGHRWSRRVKMEQPWTLQAQPHLPGVADVERGDELKGDRAHSPKGTEFRREDAVPKPPVLEPQRAPPGSQRPPKLELGSHRTHAADCTPCKTACATRSLATNIGLSGPGRPDQVIDSHKPLEIACASSLPHSPTEPSAPQPAQQLSASLSPPPVPHRKSALAGPRRPGGQAQPVDLTLPQSPPRTVAQACGPQVRNPQPGPSTNNHLPPGLQEPQRTAVHKSRVERSPCSPDPELPLESSVNGGLRGSPGSADVATVNSTGITLSLAPEEPESSQELEGVLQRMEPSSGGHVPPGAPPGARAEPRPPSAAPSDGKKKRSNSIVSALGLKKLFSALGHTSQPKMGKSRSYSMEQLQPMAPGPASHTSTPKVKRVPSLQSLHLNLHSLLGSKGDRSNVYLVEEPGDPNTPGRSAKGPPRRTLSVEDVGAPSLVRAVGRVAEVFPDGTNQLQLQRPREGTFGFCVAYGNGRRDSGLYVQEMADLDTAKLYSGLLGVGDEILEVNGAKVAGLGLSHIQELLAHSESLSVRVLRQRPVPR</sequence>
<feature type="compositionally biased region" description="Polar residues" evidence="1">
    <location>
        <begin position="587"/>
        <end position="605"/>
    </location>
</feature>
<dbReference type="InParanoid" id="A0A1S3F421"/>
<dbReference type="InterPro" id="IPR032756">
    <property type="entry name" value="DUF4685"/>
</dbReference>
<dbReference type="Pfam" id="PF00595">
    <property type="entry name" value="PDZ"/>
    <property type="match status" value="1"/>
</dbReference>
<evidence type="ECO:0000313" key="4">
    <source>
        <dbReference type="RefSeq" id="XP_012870864.1"/>
    </source>
</evidence>
<feature type="compositionally biased region" description="Polar residues" evidence="1">
    <location>
        <begin position="945"/>
        <end position="962"/>
    </location>
</feature>
<feature type="domain" description="PDZ" evidence="2">
    <location>
        <begin position="1056"/>
        <end position="1141"/>
    </location>
</feature>
<dbReference type="FunCoup" id="A0A1S3F421">
    <property type="interactions" value="255"/>
</dbReference>
<dbReference type="KEGG" id="dord:105985003"/>
<dbReference type="InterPro" id="IPR036034">
    <property type="entry name" value="PDZ_sf"/>
</dbReference>
<proteinExistence type="predicted"/>
<dbReference type="GO" id="GO:0007163">
    <property type="term" value="P:establishment or maintenance of cell polarity"/>
    <property type="evidence" value="ECO:0007669"/>
    <property type="project" value="TreeGrafter"/>
</dbReference>
<dbReference type="GO" id="GO:0060341">
    <property type="term" value="P:regulation of cellular localization"/>
    <property type="evidence" value="ECO:0007669"/>
    <property type="project" value="TreeGrafter"/>
</dbReference>
<dbReference type="AlphaFoldDB" id="A0A1S3F421"/>
<dbReference type="GO" id="GO:0007098">
    <property type="term" value="P:centrosome cycle"/>
    <property type="evidence" value="ECO:0007669"/>
    <property type="project" value="TreeGrafter"/>
</dbReference>
<dbReference type="InterPro" id="IPR001478">
    <property type="entry name" value="PDZ"/>
</dbReference>
<gene>
    <name evidence="4" type="primary">Kiaa1614</name>
</gene>
<feature type="compositionally biased region" description="Polar residues" evidence="1">
    <location>
        <begin position="393"/>
        <end position="413"/>
    </location>
</feature>
<dbReference type="PROSITE" id="PS50106">
    <property type="entry name" value="PDZ"/>
    <property type="match status" value="1"/>
</dbReference>
<feature type="region of interest" description="Disordered" evidence="1">
    <location>
        <begin position="582"/>
        <end position="689"/>
    </location>
</feature>
<protein>
    <submittedName>
        <fullName evidence="4">Uncharacterized protein KIAA1614 homolog</fullName>
    </submittedName>
</protein>
<feature type="compositionally biased region" description="Polar residues" evidence="1">
    <location>
        <begin position="54"/>
        <end position="73"/>
    </location>
</feature>
<evidence type="ECO:0000259" key="2">
    <source>
        <dbReference type="PROSITE" id="PS50106"/>
    </source>
</evidence>
<reference evidence="4" key="1">
    <citation type="submission" date="2025-08" db="UniProtKB">
        <authorList>
            <consortium name="RefSeq"/>
        </authorList>
    </citation>
    <scope>IDENTIFICATION</scope>
    <source>
        <tissue evidence="4">Kidney</tissue>
    </source>
</reference>
<dbReference type="SMART" id="SM00228">
    <property type="entry name" value="PDZ"/>
    <property type="match status" value="1"/>
</dbReference>
<dbReference type="Pfam" id="PF15737">
    <property type="entry name" value="DUF4685"/>
    <property type="match status" value="1"/>
</dbReference>
<keyword evidence="3" id="KW-1185">Reference proteome</keyword>
<evidence type="ECO:0000256" key="1">
    <source>
        <dbReference type="SAM" id="MobiDB-lite"/>
    </source>
</evidence>